<protein>
    <recommendedName>
        <fullName evidence="5">Secreted protein</fullName>
    </recommendedName>
</protein>
<sequence>MRSIRLIMSKFLLGTVSQATAQTKCCCYTYQLMHWHEAAAPTSPHSEATTIPPAIHKQAHPKAATMICSDPRISEP</sequence>
<feature type="chain" id="PRO_5043979189" description="Secreted protein" evidence="2">
    <location>
        <begin position="22"/>
        <end position="76"/>
    </location>
</feature>
<feature type="signal peptide" evidence="2">
    <location>
        <begin position="1"/>
        <end position="21"/>
    </location>
</feature>
<name>A0AAW0DB49_9AGAR</name>
<organism evidence="3 4">
    <name type="scientific">Favolaschia claudopus</name>
    <dbReference type="NCBI Taxonomy" id="2862362"/>
    <lineage>
        <taxon>Eukaryota</taxon>
        <taxon>Fungi</taxon>
        <taxon>Dikarya</taxon>
        <taxon>Basidiomycota</taxon>
        <taxon>Agaricomycotina</taxon>
        <taxon>Agaricomycetes</taxon>
        <taxon>Agaricomycetidae</taxon>
        <taxon>Agaricales</taxon>
        <taxon>Marasmiineae</taxon>
        <taxon>Mycenaceae</taxon>
        <taxon>Favolaschia</taxon>
    </lineage>
</organism>
<feature type="region of interest" description="Disordered" evidence="1">
    <location>
        <begin position="43"/>
        <end position="76"/>
    </location>
</feature>
<keyword evidence="2" id="KW-0732">Signal</keyword>
<evidence type="ECO:0000256" key="1">
    <source>
        <dbReference type="SAM" id="MobiDB-lite"/>
    </source>
</evidence>
<gene>
    <name evidence="3" type="ORF">R3P38DRAFT_2871215</name>
</gene>
<keyword evidence="4" id="KW-1185">Reference proteome</keyword>
<dbReference type="EMBL" id="JAWWNJ010000009">
    <property type="protein sequence ID" value="KAK7048739.1"/>
    <property type="molecule type" value="Genomic_DNA"/>
</dbReference>
<dbReference type="AlphaFoldDB" id="A0AAW0DB49"/>
<evidence type="ECO:0000256" key="2">
    <source>
        <dbReference type="SAM" id="SignalP"/>
    </source>
</evidence>
<accession>A0AAW0DB49</accession>
<evidence type="ECO:0000313" key="3">
    <source>
        <dbReference type="EMBL" id="KAK7048739.1"/>
    </source>
</evidence>
<evidence type="ECO:0000313" key="4">
    <source>
        <dbReference type="Proteomes" id="UP001362999"/>
    </source>
</evidence>
<proteinExistence type="predicted"/>
<comment type="caution">
    <text evidence="3">The sequence shown here is derived from an EMBL/GenBank/DDBJ whole genome shotgun (WGS) entry which is preliminary data.</text>
</comment>
<dbReference type="Proteomes" id="UP001362999">
    <property type="component" value="Unassembled WGS sequence"/>
</dbReference>
<reference evidence="3 4" key="1">
    <citation type="journal article" date="2024" name="J Genomics">
        <title>Draft genome sequencing and assembly of Favolaschia claudopus CIRM-BRFM 2984 isolated from oak limbs.</title>
        <authorList>
            <person name="Navarro D."/>
            <person name="Drula E."/>
            <person name="Chaduli D."/>
            <person name="Cazenave R."/>
            <person name="Ahrendt S."/>
            <person name="Wang J."/>
            <person name="Lipzen A."/>
            <person name="Daum C."/>
            <person name="Barry K."/>
            <person name="Grigoriev I.V."/>
            <person name="Favel A."/>
            <person name="Rosso M.N."/>
            <person name="Martin F."/>
        </authorList>
    </citation>
    <scope>NUCLEOTIDE SEQUENCE [LARGE SCALE GENOMIC DNA]</scope>
    <source>
        <strain evidence="3 4">CIRM-BRFM 2984</strain>
    </source>
</reference>
<evidence type="ECO:0008006" key="5">
    <source>
        <dbReference type="Google" id="ProtNLM"/>
    </source>
</evidence>